<evidence type="ECO:0000313" key="2">
    <source>
        <dbReference type="EMBL" id="QKE29382.1"/>
    </source>
</evidence>
<evidence type="ECO:0000313" key="3">
    <source>
        <dbReference type="Proteomes" id="UP000503483"/>
    </source>
</evidence>
<evidence type="ECO:0000256" key="1">
    <source>
        <dbReference type="ARBA" id="ARBA00022649"/>
    </source>
</evidence>
<gene>
    <name evidence="2" type="ORF">AACT_2258</name>
</gene>
<dbReference type="KEGG" id="paco:AACT_2258"/>
<dbReference type="EMBL" id="CP042652">
    <property type="protein sequence ID" value="QKE29382.1"/>
    <property type="molecule type" value="Genomic_DNA"/>
</dbReference>
<keyword evidence="1" id="KW-1277">Toxin-antitoxin system</keyword>
<accession>A0A6M8EGY6</accession>
<name>A0A6M8EGY6_9BACT</name>
<dbReference type="InterPro" id="IPR007712">
    <property type="entry name" value="RelE/ParE_toxin"/>
</dbReference>
<dbReference type="Gene3D" id="3.30.2310.20">
    <property type="entry name" value="RelE-like"/>
    <property type="match status" value="1"/>
</dbReference>
<dbReference type="RefSeq" id="WP_172127047.1">
    <property type="nucleotide sequence ID" value="NZ_CP042652.1"/>
</dbReference>
<dbReference type="Pfam" id="PF05016">
    <property type="entry name" value="ParE_toxin"/>
    <property type="match status" value="1"/>
</dbReference>
<protein>
    <submittedName>
        <fullName evidence="2">Toxin-antitoxin system, toxin component, RelE/ParE family</fullName>
    </submittedName>
</protein>
<reference evidence="2 3" key="1">
    <citation type="submission" date="2019-08" db="EMBL/GenBank/DDBJ databases">
        <title>Complete genome sequence of Arcobacter acticola.</title>
        <authorList>
            <person name="Miller W."/>
        </authorList>
    </citation>
    <scope>NUCLEOTIDE SEQUENCE [LARGE SCALE GENOMIC DNA]</scope>
    <source>
        <strain evidence="2 3">KCTC 52212</strain>
    </source>
</reference>
<dbReference type="AlphaFoldDB" id="A0A6M8EGY6"/>
<proteinExistence type="predicted"/>
<sequence length="94" mass="11177">MQIIRDISYLQKLQSIMEFIAQDSVNLAIKFQVELDEIIDDIPNMPFKYRKSIYFNNNNIRDLIFKGYVVPYKIDTAKNQIIIIGINKYMEKLI</sequence>
<organism evidence="2 3">
    <name type="scientific">Arcobacter acticola</name>
    <dbReference type="NCBI Taxonomy" id="1849015"/>
    <lineage>
        <taxon>Bacteria</taxon>
        <taxon>Pseudomonadati</taxon>
        <taxon>Campylobacterota</taxon>
        <taxon>Epsilonproteobacteria</taxon>
        <taxon>Campylobacterales</taxon>
        <taxon>Arcobacteraceae</taxon>
        <taxon>Arcobacter</taxon>
    </lineage>
</organism>
<dbReference type="Proteomes" id="UP000503483">
    <property type="component" value="Chromosome"/>
</dbReference>
<dbReference type="InterPro" id="IPR035093">
    <property type="entry name" value="RelE/ParE_toxin_dom_sf"/>
</dbReference>
<keyword evidence="3" id="KW-1185">Reference proteome</keyword>